<keyword evidence="2" id="KW-1185">Reference proteome</keyword>
<evidence type="ECO:0000313" key="2">
    <source>
        <dbReference type="Proteomes" id="UP000322144"/>
    </source>
</evidence>
<sequence length="155" mass="19166">MSAKNKINIDLYEVYLRFIYLNQAIKLPRTEFEQFKKEFVRKVRYFYKNVTRAPLIWNNSHYLVQLYRVMVEEDKEAIQKEIQTELDWLFDICRIWIDSPNWNGVGVDEYVYRTDLFHIESYYRWVWNRRAEIVYPPFSEIKEIYIAIEKELEGK</sequence>
<protein>
    <submittedName>
        <fullName evidence="1">Uncharacterized protein</fullName>
    </submittedName>
</protein>
<dbReference type="RefSeq" id="YP_010661032.1">
    <property type="nucleotide sequence ID" value="NC_070882.1"/>
</dbReference>
<evidence type="ECO:0000313" key="1">
    <source>
        <dbReference type="EMBL" id="QEM42021.1"/>
    </source>
</evidence>
<dbReference type="Proteomes" id="UP000322144">
    <property type="component" value="Segment"/>
</dbReference>
<dbReference type="EMBL" id="MN103543">
    <property type="protein sequence ID" value="QEM42021.1"/>
    <property type="molecule type" value="Genomic_DNA"/>
</dbReference>
<dbReference type="KEGG" id="vg:77937042"/>
<organism evidence="1 2">
    <name type="scientific">Pseudomonas phage vB_PaeM_PS119XW</name>
    <dbReference type="NCBI Taxonomy" id="2601632"/>
    <lineage>
        <taxon>Viruses</taxon>
        <taxon>Duplodnaviria</taxon>
        <taxon>Heunggongvirae</taxon>
        <taxon>Uroviricota</taxon>
        <taxon>Caudoviricetes</taxon>
        <taxon>Chimalliviridae</taxon>
        <taxon>Pawinskivirus</taxon>
        <taxon>Pawinskivirus PS119XW</taxon>
    </lineage>
</organism>
<accession>A0A5C1K938</accession>
<dbReference type="GeneID" id="77937042"/>
<name>A0A5C1K938_9CAUD</name>
<reference evidence="1 2" key="1">
    <citation type="submission" date="2019-06" db="EMBL/GenBank/DDBJ databases">
        <title>A distant relative of Phikzvirus genus phages from a therapeutic phage collection.</title>
        <authorList>
            <person name="Hejnowicz M.S."/>
            <person name="Dabrowski K."/>
            <person name="Gawor J."/>
            <person name="Weber-Dabrowska B."/>
            <person name="Gromadka R."/>
            <person name="Lobocka M.B."/>
        </authorList>
    </citation>
    <scope>NUCLEOTIDE SEQUENCE [LARGE SCALE GENOMIC DNA]</scope>
</reference>
<proteinExistence type="predicted"/>